<dbReference type="GO" id="GO:0003677">
    <property type="term" value="F:DNA binding"/>
    <property type="evidence" value="ECO:0007669"/>
    <property type="project" value="UniProtKB-UniRule"/>
</dbReference>
<organism evidence="9 10">
    <name type="scientific">Amycolatopsis xylanica</name>
    <dbReference type="NCBI Taxonomy" id="589385"/>
    <lineage>
        <taxon>Bacteria</taxon>
        <taxon>Bacillati</taxon>
        <taxon>Actinomycetota</taxon>
        <taxon>Actinomycetes</taxon>
        <taxon>Pseudonocardiales</taxon>
        <taxon>Pseudonocardiaceae</taxon>
        <taxon>Amycolatopsis</taxon>
    </lineage>
</organism>
<evidence type="ECO:0000259" key="8">
    <source>
        <dbReference type="PROSITE" id="PS51755"/>
    </source>
</evidence>
<dbReference type="InterPro" id="IPR001867">
    <property type="entry name" value="OmpR/PhoB-type_DNA-bd"/>
</dbReference>
<feature type="compositionally biased region" description="Low complexity" evidence="7">
    <location>
        <begin position="254"/>
        <end position="269"/>
    </location>
</feature>
<feature type="repeat" description="WD" evidence="5">
    <location>
        <begin position="1292"/>
        <end position="1324"/>
    </location>
</feature>
<feature type="repeat" description="WD" evidence="5">
    <location>
        <begin position="1044"/>
        <end position="1076"/>
    </location>
</feature>
<dbReference type="InterPro" id="IPR015943">
    <property type="entry name" value="WD40/YVTN_repeat-like_dom_sf"/>
</dbReference>
<dbReference type="SUPFAM" id="SSF46894">
    <property type="entry name" value="C-terminal effector domain of the bipartite response regulators"/>
    <property type="match status" value="1"/>
</dbReference>
<dbReference type="Proteomes" id="UP000199515">
    <property type="component" value="Unassembled WGS sequence"/>
</dbReference>
<dbReference type="SUPFAM" id="SSF52540">
    <property type="entry name" value="P-loop containing nucleoside triphosphate hydrolases"/>
    <property type="match status" value="1"/>
</dbReference>
<dbReference type="Pfam" id="PF00486">
    <property type="entry name" value="Trans_reg_C"/>
    <property type="match status" value="1"/>
</dbReference>
<dbReference type="InterPro" id="IPR005158">
    <property type="entry name" value="BTAD"/>
</dbReference>
<evidence type="ECO:0000313" key="10">
    <source>
        <dbReference type="Proteomes" id="UP000199515"/>
    </source>
</evidence>
<dbReference type="InterPro" id="IPR049052">
    <property type="entry name" value="nSTAND1"/>
</dbReference>
<sequence length="1403" mass="150147">MDFRLLGPVELRIGDRRVELGTGKQRCVLAVLLFGAGRTHPIESLIDKVWGEDPPTQVRTALYSYVSRARRVLREAGSECTITQEPGGYLLDVPRELVDVHRFEALSRKAFQLDDAAARADALATALDLWHGEPLQNLTGRWADEVRHQLGRRRVRVCAEWAGALFELGEHAAAGDRLERELLDQPLAEPLAGQLMISLYAQGRQAEALGHFAALRERLAEELGVEPGPALGEIHLRVLRGEPVGAYTEPPAAPGIKAAPKAKPARRPLPSADVSAPYLGLETFQENDAARFFGRRALVDEMVARLDGHRFLAVFGPSGSGKSSVLRAGLLPAFRDADTVLLTPGEHPLAALSTALVTTGAVPESIRGELAVDPACLADLLRYSDGEPRETPILLLVDQFEEIFTLCQDVRERAQFVEALVSLADHPSVPARVVIGIRADFYPACADFPALVALLRDRQLLVGPMAEPELRTVITGPAELAGLSVEPALVDAALADVLGEPAALPMLSHALRETWLRRTGDRLTAESYHAAGGVRGAVAQTADEVFGGLDTHQARLAREVFLRLTAPGEESADTRRRPRLDELLDTPDAPEINAILGKLAEARLVTVDEDTVTVAHECLIRGWPKLRGWLDEDREYLRARHRLTGSAREWERHGRDEDLLYAASQLAAWRDRDKNRLTELEREFLDAGVRKTERLRQARRKRLRLTLAGMSAALVTLLVLTVVAVVQAGQADRERDRALAGRLVADARGQLALDPELALLLARNAYAIDQDAQAESALAQALVSSRVRATFTGHVGPVTQVRFSRDGKHLISGGEDGTVRLWPVGGGPPTMLSERSVLTGPGAGVVALAQSADGERIAVAHARGEVEMLTASGAGEPVRLGRIPTDILALAFAADGRVLAINDYGTVATFAADGATPPALRVVAPHESTVAAFSPDAGKVAVTGKDKRVRLWDLATDTATELRGPDVEVTSLAFGPDGLAVAGGRADGKEEVWRPGQPPLVLYPHRDRIQALAFSHDGKALLSGGRDRTGHLWLLTSRRDFIALRGQGGPLRAVAFGQDDRQVATAAGDGTIRLWEPAARPEHRVLEGHTQTVLDTAFSTDGARVASSGTDGTVVVAAADGTGKPVVLRGHQGPVEAVAFSGDGRLVAGAGDDGTVRVWPSGGGDAIAVHTGIGIAWGVAFSPDGKFVAMASEDGAIRKWRLGTTEPPRVLRGGTAAVHDLAFTPDGRIAAAADDGTVQVWTEGSAEPVLLRGADGMRTVAVSPDGTRVAGAGNDGAVRVWSSSGGEPLATLAGHYGLVFGVTFSQDGSYLASVGNDKKLRVWNWARWRDPVVFDDYNTTVQSVAFGPGNLLAVGRGDTNSTVDVWRCTFCLPADRLGELAELAKSRTTRELTTAERDRYLGP</sequence>
<dbReference type="Gene3D" id="1.25.40.10">
    <property type="entry name" value="Tetratricopeptide repeat domain"/>
    <property type="match status" value="1"/>
</dbReference>
<evidence type="ECO:0000256" key="1">
    <source>
        <dbReference type="ARBA" id="ARBA00005820"/>
    </source>
</evidence>
<dbReference type="PROSITE" id="PS51755">
    <property type="entry name" value="OMPR_PHOB"/>
    <property type="match status" value="1"/>
</dbReference>
<gene>
    <name evidence="9" type="ORF">SAMN05421504_103907</name>
</gene>
<protein>
    <submittedName>
        <fullName evidence="9">WD40 repeat</fullName>
    </submittedName>
</protein>
<dbReference type="Pfam" id="PF00400">
    <property type="entry name" value="WD40"/>
    <property type="match status" value="10"/>
</dbReference>
<feature type="repeat" description="WD" evidence="5">
    <location>
        <begin position="1250"/>
        <end position="1291"/>
    </location>
</feature>
<evidence type="ECO:0000256" key="6">
    <source>
        <dbReference type="PROSITE-ProRule" id="PRU01091"/>
    </source>
</evidence>
<dbReference type="SUPFAM" id="SSF50998">
    <property type="entry name" value="Quinoprotein alcohol dehydrogenase-like"/>
    <property type="match status" value="1"/>
</dbReference>
<dbReference type="PROSITE" id="PS50082">
    <property type="entry name" value="WD_REPEATS_2"/>
    <property type="match status" value="11"/>
</dbReference>
<dbReference type="SMART" id="SM01043">
    <property type="entry name" value="BTAD"/>
    <property type="match status" value="1"/>
</dbReference>
<keyword evidence="4 6" id="KW-0238">DNA-binding</keyword>
<feature type="repeat" description="WD" evidence="5">
    <location>
        <begin position="791"/>
        <end position="822"/>
    </location>
</feature>
<dbReference type="Gene3D" id="1.10.10.10">
    <property type="entry name" value="Winged helix-like DNA-binding domain superfamily/Winged helix DNA-binding domain"/>
    <property type="match status" value="1"/>
</dbReference>
<feature type="repeat" description="WD" evidence="5">
    <location>
        <begin position="1179"/>
        <end position="1210"/>
    </location>
</feature>
<keyword evidence="10" id="KW-1185">Reference proteome</keyword>
<dbReference type="Gene3D" id="2.130.10.10">
    <property type="entry name" value="YVTN repeat-like/Quinoprotein amine dehydrogenase"/>
    <property type="match status" value="4"/>
</dbReference>
<evidence type="ECO:0000256" key="3">
    <source>
        <dbReference type="ARBA" id="ARBA00022737"/>
    </source>
</evidence>
<dbReference type="Pfam" id="PF20703">
    <property type="entry name" value="nSTAND1"/>
    <property type="match status" value="1"/>
</dbReference>
<feature type="repeat" description="WD" evidence="5">
    <location>
        <begin position="1086"/>
        <end position="1116"/>
    </location>
</feature>
<feature type="repeat" description="WD" evidence="5">
    <location>
        <begin position="1002"/>
        <end position="1033"/>
    </location>
</feature>
<dbReference type="GO" id="GO:0000160">
    <property type="term" value="P:phosphorelay signal transduction system"/>
    <property type="evidence" value="ECO:0007669"/>
    <property type="project" value="InterPro"/>
</dbReference>
<dbReference type="CDD" id="cd00200">
    <property type="entry name" value="WD40"/>
    <property type="match status" value="1"/>
</dbReference>
<feature type="repeat" description="WD" evidence="5">
    <location>
        <begin position="1211"/>
        <end position="1241"/>
    </location>
</feature>
<evidence type="ECO:0000313" key="9">
    <source>
        <dbReference type="EMBL" id="SDX80332.1"/>
    </source>
</evidence>
<dbReference type="InterPro" id="IPR011990">
    <property type="entry name" value="TPR-like_helical_dom_sf"/>
</dbReference>
<evidence type="ECO:0000256" key="7">
    <source>
        <dbReference type="SAM" id="MobiDB-lite"/>
    </source>
</evidence>
<feature type="repeat" description="WD" evidence="5">
    <location>
        <begin position="1128"/>
        <end position="1159"/>
    </location>
</feature>
<dbReference type="RefSeq" id="WP_091290072.1">
    <property type="nucleotide sequence ID" value="NZ_FNON01000003.1"/>
</dbReference>
<feature type="DNA-binding region" description="OmpR/PhoB-type" evidence="6">
    <location>
        <begin position="1"/>
        <end position="93"/>
    </location>
</feature>
<feature type="repeat" description="WD" evidence="5">
    <location>
        <begin position="962"/>
        <end position="993"/>
    </location>
</feature>
<dbReference type="SMART" id="SM00320">
    <property type="entry name" value="WD40"/>
    <property type="match status" value="12"/>
</dbReference>
<dbReference type="GO" id="GO:0005829">
    <property type="term" value="C:cytosol"/>
    <property type="evidence" value="ECO:0007669"/>
    <property type="project" value="UniProtKB-ARBA"/>
</dbReference>
<feature type="domain" description="OmpR/PhoB-type" evidence="8">
    <location>
        <begin position="1"/>
        <end position="93"/>
    </location>
</feature>
<dbReference type="InterPro" id="IPR027417">
    <property type="entry name" value="P-loop_NTPase"/>
</dbReference>
<dbReference type="EMBL" id="FNON01000003">
    <property type="protein sequence ID" value="SDX80332.1"/>
    <property type="molecule type" value="Genomic_DNA"/>
</dbReference>
<dbReference type="OrthoDB" id="3272402at2"/>
<evidence type="ECO:0000256" key="4">
    <source>
        <dbReference type="ARBA" id="ARBA00023125"/>
    </source>
</evidence>
<dbReference type="Pfam" id="PF03704">
    <property type="entry name" value="BTAD"/>
    <property type="match status" value="1"/>
</dbReference>
<name>A0A1H3ENL2_9PSEU</name>
<dbReference type="InterPro" id="IPR001680">
    <property type="entry name" value="WD40_rpt"/>
</dbReference>
<dbReference type="InterPro" id="IPR050349">
    <property type="entry name" value="WD_LIS1/nudF_dynein_reg"/>
</dbReference>
<keyword evidence="3" id="KW-0677">Repeat</keyword>
<dbReference type="GO" id="GO:0006355">
    <property type="term" value="P:regulation of DNA-templated transcription"/>
    <property type="evidence" value="ECO:0007669"/>
    <property type="project" value="InterPro"/>
</dbReference>
<dbReference type="SUPFAM" id="SSF50978">
    <property type="entry name" value="WD40 repeat-like"/>
    <property type="match status" value="1"/>
</dbReference>
<dbReference type="PANTHER" id="PTHR44129">
    <property type="entry name" value="WD REPEAT-CONTAINING PROTEIN POP1"/>
    <property type="match status" value="1"/>
</dbReference>
<reference evidence="9 10" key="1">
    <citation type="submission" date="2016-10" db="EMBL/GenBank/DDBJ databases">
        <authorList>
            <person name="de Groot N.N."/>
        </authorList>
    </citation>
    <scope>NUCLEOTIDE SEQUENCE [LARGE SCALE GENOMIC DNA]</scope>
    <source>
        <strain evidence="9 10">CPCC 202699</strain>
    </source>
</reference>
<keyword evidence="2 5" id="KW-0853">WD repeat</keyword>
<dbReference type="InterPro" id="IPR036388">
    <property type="entry name" value="WH-like_DNA-bd_sf"/>
</dbReference>
<proteinExistence type="inferred from homology"/>
<dbReference type="InterPro" id="IPR011047">
    <property type="entry name" value="Quinoprotein_ADH-like_sf"/>
</dbReference>
<feature type="repeat" description="WD" evidence="5">
    <location>
        <begin position="932"/>
        <end position="962"/>
    </location>
</feature>
<dbReference type="SUPFAM" id="SSF69322">
    <property type="entry name" value="Tricorn protease domain 2"/>
    <property type="match status" value="1"/>
</dbReference>
<evidence type="ECO:0000256" key="2">
    <source>
        <dbReference type="ARBA" id="ARBA00022574"/>
    </source>
</evidence>
<dbReference type="PROSITE" id="PS50294">
    <property type="entry name" value="WD_REPEATS_REGION"/>
    <property type="match status" value="6"/>
</dbReference>
<dbReference type="InterPro" id="IPR036322">
    <property type="entry name" value="WD40_repeat_dom_sf"/>
</dbReference>
<comment type="similarity">
    <text evidence="1">Belongs to the AfsR/DnrI/RedD regulatory family.</text>
</comment>
<dbReference type="InterPro" id="IPR016032">
    <property type="entry name" value="Sig_transdc_resp-reg_C-effctor"/>
</dbReference>
<dbReference type="STRING" id="589385.SAMN05421504_103907"/>
<dbReference type="SMART" id="SM00862">
    <property type="entry name" value="Trans_reg_C"/>
    <property type="match status" value="1"/>
</dbReference>
<dbReference type="CDD" id="cd15831">
    <property type="entry name" value="BTAD"/>
    <property type="match status" value="1"/>
</dbReference>
<evidence type="ECO:0000256" key="5">
    <source>
        <dbReference type="PROSITE-ProRule" id="PRU00221"/>
    </source>
</evidence>
<feature type="region of interest" description="Disordered" evidence="7">
    <location>
        <begin position="250"/>
        <end position="269"/>
    </location>
</feature>
<accession>A0A1H3ENL2</accession>
<dbReference type="SUPFAM" id="SSF48452">
    <property type="entry name" value="TPR-like"/>
    <property type="match status" value="1"/>
</dbReference>